<keyword evidence="2 9" id="KW-0812">Transmembrane</keyword>
<reference evidence="11 12" key="1">
    <citation type="submission" date="2019-12" db="EMBL/GenBank/DDBJ databases">
        <authorList>
            <person name="Jiao W.-B."/>
            <person name="Schneeberger K."/>
        </authorList>
    </citation>
    <scope>NUCLEOTIDE SEQUENCE [LARGE SCALE GENOMIC DNA]</scope>
    <source>
        <strain evidence="12">cv. C24</strain>
    </source>
</reference>
<dbReference type="GO" id="GO:0016020">
    <property type="term" value="C:membrane"/>
    <property type="evidence" value="ECO:0007669"/>
    <property type="project" value="UniProtKB-SubCell"/>
</dbReference>
<accession>A0A5S9XRD9</accession>
<dbReference type="Pfam" id="PF12796">
    <property type="entry name" value="Ank_2"/>
    <property type="match status" value="2"/>
</dbReference>
<comment type="subcellular location">
    <subcellularLocation>
        <location evidence="1">Membrane</location>
        <topology evidence="1">Multi-pass membrane protein</topology>
    </subcellularLocation>
</comment>
<evidence type="ECO:0000313" key="11">
    <source>
        <dbReference type="EMBL" id="CAA0393493.1"/>
    </source>
</evidence>
<feature type="repeat" description="ANK" evidence="7">
    <location>
        <begin position="321"/>
        <end position="341"/>
    </location>
</feature>
<dbReference type="EMBL" id="CACSHJ010000095">
    <property type="protein sequence ID" value="CAA0393493.1"/>
    <property type="molecule type" value="Genomic_DNA"/>
</dbReference>
<evidence type="ECO:0000256" key="7">
    <source>
        <dbReference type="PROSITE-ProRule" id="PRU00023"/>
    </source>
</evidence>
<dbReference type="Pfam" id="PF13962">
    <property type="entry name" value="PGG"/>
    <property type="match status" value="1"/>
</dbReference>
<name>A0A5S9XRD9_ARATH</name>
<keyword evidence="6 9" id="KW-0472">Membrane</keyword>
<dbReference type="SMART" id="SM00248">
    <property type="entry name" value="ANK"/>
    <property type="match status" value="9"/>
</dbReference>
<evidence type="ECO:0000256" key="2">
    <source>
        <dbReference type="ARBA" id="ARBA00022692"/>
    </source>
</evidence>
<feature type="region of interest" description="Disordered" evidence="8">
    <location>
        <begin position="590"/>
        <end position="611"/>
    </location>
</feature>
<protein>
    <recommendedName>
        <fullName evidence="10">PGG domain-containing protein</fullName>
    </recommendedName>
</protein>
<keyword evidence="5 7" id="KW-0040">ANK repeat</keyword>
<dbReference type="OrthoDB" id="303876at2759"/>
<dbReference type="Gene3D" id="1.25.40.20">
    <property type="entry name" value="Ankyrin repeat-containing domain"/>
    <property type="match status" value="1"/>
</dbReference>
<dbReference type="SUPFAM" id="SSF48403">
    <property type="entry name" value="Ankyrin repeat"/>
    <property type="match status" value="1"/>
</dbReference>
<feature type="domain" description="PGG" evidence="10">
    <location>
        <begin position="445"/>
        <end position="550"/>
    </location>
</feature>
<feature type="transmembrane region" description="Helical" evidence="9">
    <location>
        <begin position="490"/>
        <end position="518"/>
    </location>
</feature>
<organism evidence="11 12">
    <name type="scientific">Arabidopsis thaliana</name>
    <name type="common">Mouse-ear cress</name>
    <dbReference type="NCBI Taxonomy" id="3702"/>
    <lineage>
        <taxon>Eukaryota</taxon>
        <taxon>Viridiplantae</taxon>
        <taxon>Streptophyta</taxon>
        <taxon>Embryophyta</taxon>
        <taxon>Tracheophyta</taxon>
        <taxon>Spermatophyta</taxon>
        <taxon>Magnoliopsida</taxon>
        <taxon>eudicotyledons</taxon>
        <taxon>Gunneridae</taxon>
        <taxon>Pentapetalae</taxon>
        <taxon>rosids</taxon>
        <taxon>malvids</taxon>
        <taxon>Brassicales</taxon>
        <taxon>Brassicaceae</taxon>
        <taxon>Camelineae</taxon>
        <taxon>Arabidopsis</taxon>
    </lineage>
</organism>
<dbReference type="ExpressionAtlas" id="A0A5S9XRD9">
    <property type="expression patterns" value="baseline and differential"/>
</dbReference>
<feature type="transmembrane region" description="Helical" evidence="9">
    <location>
        <begin position="448"/>
        <end position="470"/>
    </location>
</feature>
<evidence type="ECO:0000259" key="10">
    <source>
        <dbReference type="Pfam" id="PF13962"/>
    </source>
</evidence>
<feature type="compositionally biased region" description="Basic and acidic residues" evidence="8">
    <location>
        <begin position="600"/>
        <end position="611"/>
    </location>
</feature>
<evidence type="ECO:0000313" key="12">
    <source>
        <dbReference type="Proteomes" id="UP000434276"/>
    </source>
</evidence>
<feature type="transmembrane region" description="Helical" evidence="9">
    <location>
        <begin position="530"/>
        <end position="554"/>
    </location>
</feature>
<evidence type="ECO:0000256" key="8">
    <source>
        <dbReference type="SAM" id="MobiDB-lite"/>
    </source>
</evidence>
<keyword evidence="3" id="KW-0677">Repeat</keyword>
<proteinExistence type="predicted"/>
<keyword evidence="4 9" id="KW-1133">Transmembrane helix</keyword>
<evidence type="ECO:0000256" key="6">
    <source>
        <dbReference type="ARBA" id="ARBA00023136"/>
    </source>
</evidence>
<dbReference type="AlphaFoldDB" id="A0A5S9XRD9"/>
<evidence type="ECO:0000256" key="3">
    <source>
        <dbReference type="ARBA" id="ARBA00022737"/>
    </source>
</evidence>
<feature type="compositionally biased region" description="Acidic residues" evidence="8">
    <location>
        <begin position="590"/>
        <end position="599"/>
    </location>
</feature>
<evidence type="ECO:0000256" key="9">
    <source>
        <dbReference type="SAM" id="Phobius"/>
    </source>
</evidence>
<dbReference type="PROSITE" id="PS50088">
    <property type="entry name" value="ANK_REPEAT"/>
    <property type="match status" value="1"/>
</dbReference>
<evidence type="ECO:0000256" key="1">
    <source>
        <dbReference type="ARBA" id="ARBA00004141"/>
    </source>
</evidence>
<evidence type="ECO:0000256" key="5">
    <source>
        <dbReference type="ARBA" id="ARBA00023043"/>
    </source>
</evidence>
<dbReference type="PANTHER" id="PTHR24186">
    <property type="entry name" value="PROTEIN PHOSPHATASE 1 REGULATORY SUBUNIT"/>
    <property type="match status" value="1"/>
</dbReference>
<dbReference type="PANTHER" id="PTHR24186:SF46">
    <property type="entry name" value="PROTEIN ACCELERATED CELL DEATH 6-LIKE"/>
    <property type="match status" value="1"/>
</dbReference>
<dbReference type="InterPro" id="IPR002110">
    <property type="entry name" value="Ankyrin_rpt"/>
</dbReference>
<gene>
    <name evidence="11" type="ORF">C24_LOCUS17032</name>
</gene>
<dbReference type="InterPro" id="IPR026961">
    <property type="entry name" value="PGG_dom"/>
</dbReference>
<dbReference type="InterPro" id="IPR036770">
    <property type="entry name" value="Ankyrin_rpt-contain_sf"/>
</dbReference>
<evidence type="ECO:0000256" key="4">
    <source>
        <dbReference type="ARBA" id="ARBA00022989"/>
    </source>
</evidence>
<dbReference type="Proteomes" id="UP000434276">
    <property type="component" value="Unassembled WGS sequence"/>
</dbReference>
<dbReference type="PROSITE" id="PS50297">
    <property type="entry name" value="ANK_REP_REGION"/>
    <property type="match status" value="1"/>
</dbReference>
<sequence length="677" mass="75336">MWVDFRFEMDISEARLDRIEVQSSVDASHDRLRKIYVLMNKIYSCFRSLSSRGFFRAGVEATPQPMEDTEPVPEFFISLRLSDLYDLPGEYVLMKTEMLSTLSDGNEEWLETLRSHGTPLACLKNDQGDSILHLAATWGNLELVKRIVSECPCLLLELNSKDQLPLHVAALAGHPAVVEDLVASVTFFSARLAEEDREILNPYILKDINGDTALNLALKGHYTEVALCLVNANQQASFLACKDRISPLYLAVEAGNVLLVKAMLGNDGPEGRNSNVESLLVDERDEEGRTCLSFGASIGYHKGVRNLLDRSRKGVFVCDDDGSYPIHVAAEKGHIEVVKEICKRCPVSTHLRNRKDQNILHIAADRGRFRLLRQWRNHEHLANEKDVDGNTPLHLATIKWRPRAVQFLARLTLMALVKGHVERDSRLMETMKLSRPSVPLDHGGNKEYINALILVAGLVATVTFTAGFTLPGGYKSSAPNLGRAMLVTNLNFTIFLIFNAVAMQSSVLAVVSLLWAQLGDPALFRASLSVALPSLCIALISMAYAFVCAMGIAVGEDGGDLGIKLGISIPSVVFTTMMTDLENDKELVTEEELDDEEQLEPEHELVGEKENEIEGEKERLRFWKTEQNRIETLSINSDPKYESEDIDGDTPLHAALKDIHEMEEAKSLDRLTANISV</sequence>